<feature type="region of interest" description="Disordered" evidence="1">
    <location>
        <begin position="27"/>
        <end position="67"/>
    </location>
</feature>
<protein>
    <submittedName>
        <fullName evidence="2">Uncharacterized protein</fullName>
    </submittedName>
</protein>
<reference evidence="2 3" key="1">
    <citation type="submission" date="2023-08" db="EMBL/GenBank/DDBJ databases">
        <title>A Necator americanus chromosomal reference genome.</title>
        <authorList>
            <person name="Ilik V."/>
            <person name="Petrzelkova K.J."/>
            <person name="Pardy F."/>
            <person name="Fuh T."/>
            <person name="Niatou-Singa F.S."/>
            <person name="Gouil Q."/>
            <person name="Baker L."/>
            <person name="Ritchie M.E."/>
            <person name="Jex A.R."/>
            <person name="Gazzola D."/>
            <person name="Li H."/>
            <person name="Toshio Fujiwara R."/>
            <person name="Zhan B."/>
            <person name="Aroian R.V."/>
            <person name="Pafco B."/>
            <person name="Schwarz E.M."/>
        </authorList>
    </citation>
    <scope>NUCLEOTIDE SEQUENCE [LARGE SCALE GENOMIC DNA]</scope>
    <source>
        <strain evidence="2 3">Aroian</strain>
        <tissue evidence="2">Whole animal</tissue>
    </source>
</reference>
<proteinExistence type="predicted"/>
<feature type="compositionally biased region" description="Polar residues" evidence="1">
    <location>
        <begin position="39"/>
        <end position="54"/>
    </location>
</feature>
<sequence length="87" mass="9644">MATTHRSGALTLAFNYSGDEQSRIRKAVPKSLPSPKPETLSTNSHKQESETSGAPGSEQEIVTTTTTTTTQLNFWTRILKHHRAEVY</sequence>
<evidence type="ECO:0000313" key="3">
    <source>
        <dbReference type="Proteomes" id="UP001303046"/>
    </source>
</evidence>
<gene>
    <name evidence="2" type="primary">Necator_chrII.g7268</name>
    <name evidence="2" type="ORF">RB195_019475</name>
</gene>
<name>A0ABR1CEE9_NECAM</name>
<evidence type="ECO:0000256" key="1">
    <source>
        <dbReference type="SAM" id="MobiDB-lite"/>
    </source>
</evidence>
<evidence type="ECO:0000313" key="2">
    <source>
        <dbReference type="EMBL" id="KAK6736798.1"/>
    </source>
</evidence>
<accession>A0ABR1CEE9</accession>
<dbReference type="EMBL" id="JAVFWL010000002">
    <property type="protein sequence ID" value="KAK6736798.1"/>
    <property type="molecule type" value="Genomic_DNA"/>
</dbReference>
<comment type="caution">
    <text evidence="2">The sequence shown here is derived from an EMBL/GenBank/DDBJ whole genome shotgun (WGS) entry which is preliminary data.</text>
</comment>
<dbReference type="Proteomes" id="UP001303046">
    <property type="component" value="Unassembled WGS sequence"/>
</dbReference>
<keyword evidence="3" id="KW-1185">Reference proteome</keyword>
<organism evidence="2 3">
    <name type="scientific">Necator americanus</name>
    <name type="common">Human hookworm</name>
    <dbReference type="NCBI Taxonomy" id="51031"/>
    <lineage>
        <taxon>Eukaryota</taxon>
        <taxon>Metazoa</taxon>
        <taxon>Ecdysozoa</taxon>
        <taxon>Nematoda</taxon>
        <taxon>Chromadorea</taxon>
        <taxon>Rhabditida</taxon>
        <taxon>Rhabditina</taxon>
        <taxon>Rhabditomorpha</taxon>
        <taxon>Strongyloidea</taxon>
        <taxon>Ancylostomatidae</taxon>
        <taxon>Bunostominae</taxon>
        <taxon>Necator</taxon>
    </lineage>
</organism>